<dbReference type="GO" id="GO:0003677">
    <property type="term" value="F:DNA binding"/>
    <property type="evidence" value="ECO:0007669"/>
    <property type="project" value="UniProtKB-KW"/>
</dbReference>
<evidence type="ECO:0000256" key="5">
    <source>
        <dbReference type="ARBA" id="ARBA00023242"/>
    </source>
</evidence>
<gene>
    <name evidence="7" type="ORF">CXB51_025356</name>
</gene>
<comment type="caution">
    <text evidence="7">The sequence shown here is derived from an EMBL/GenBank/DDBJ whole genome shotgun (WGS) entry which is preliminary data.</text>
</comment>
<dbReference type="SUPFAM" id="SSF101936">
    <property type="entry name" value="DNA-binding pseudobarrel domain"/>
    <property type="match status" value="1"/>
</dbReference>
<keyword evidence="8" id="KW-1185">Reference proteome</keyword>
<proteinExistence type="predicted"/>
<evidence type="ECO:0000256" key="2">
    <source>
        <dbReference type="ARBA" id="ARBA00023015"/>
    </source>
</evidence>
<evidence type="ECO:0000313" key="7">
    <source>
        <dbReference type="EMBL" id="KAG8480101.1"/>
    </source>
</evidence>
<keyword evidence="3" id="KW-0238">DNA-binding</keyword>
<dbReference type="OrthoDB" id="810421at2759"/>
<dbReference type="Pfam" id="PF02362">
    <property type="entry name" value="B3"/>
    <property type="match status" value="1"/>
</dbReference>
<evidence type="ECO:0000259" key="6">
    <source>
        <dbReference type="Pfam" id="PF02362"/>
    </source>
</evidence>
<comment type="subcellular location">
    <subcellularLocation>
        <location evidence="1">Nucleus</location>
    </subcellularLocation>
</comment>
<protein>
    <recommendedName>
        <fullName evidence="6">TF-B3 domain-containing protein</fullName>
    </recommendedName>
</protein>
<keyword evidence="4" id="KW-0804">Transcription</keyword>
<organism evidence="7 8">
    <name type="scientific">Gossypium anomalum</name>
    <dbReference type="NCBI Taxonomy" id="47600"/>
    <lineage>
        <taxon>Eukaryota</taxon>
        <taxon>Viridiplantae</taxon>
        <taxon>Streptophyta</taxon>
        <taxon>Embryophyta</taxon>
        <taxon>Tracheophyta</taxon>
        <taxon>Spermatophyta</taxon>
        <taxon>Magnoliopsida</taxon>
        <taxon>eudicotyledons</taxon>
        <taxon>Gunneridae</taxon>
        <taxon>Pentapetalae</taxon>
        <taxon>rosids</taxon>
        <taxon>malvids</taxon>
        <taxon>Malvales</taxon>
        <taxon>Malvaceae</taxon>
        <taxon>Malvoideae</taxon>
        <taxon>Gossypium</taxon>
    </lineage>
</organism>
<accession>A0A8J5Y0K3</accession>
<dbReference type="CDD" id="cd10017">
    <property type="entry name" value="B3_DNA"/>
    <property type="match status" value="1"/>
</dbReference>
<keyword evidence="5" id="KW-0539">Nucleus</keyword>
<evidence type="ECO:0000256" key="1">
    <source>
        <dbReference type="ARBA" id="ARBA00004123"/>
    </source>
</evidence>
<feature type="domain" description="TF-B3" evidence="6">
    <location>
        <begin position="4"/>
        <end position="90"/>
    </location>
</feature>
<dbReference type="Proteomes" id="UP000701853">
    <property type="component" value="Chromosome 10"/>
</dbReference>
<evidence type="ECO:0000256" key="3">
    <source>
        <dbReference type="ARBA" id="ARBA00023125"/>
    </source>
</evidence>
<evidence type="ECO:0000256" key="4">
    <source>
        <dbReference type="ARBA" id="ARBA00023163"/>
    </source>
</evidence>
<dbReference type="EMBL" id="JAHUZN010000010">
    <property type="protein sequence ID" value="KAG8480101.1"/>
    <property type="molecule type" value="Genomic_DNA"/>
</dbReference>
<dbReference type="Gene3D" id="2.40.330.10">
    <property type="entry name" value="DNA-binding pseudobarrel domain"/>
    <property type="match status" value="1"/>
</dbReference>
<reference evidence="7 8" key="1">
    <citation type="journal article" date="2021" name="bioRxiv">
        <title>The Gossypium anomalum genome as a resource for cotton improvement and evolutionary analysis of hybrid incompatibility.</title>
        <authorList>
            <person name="Grover C.E."/>
            <person name="Yuan D."/>
            <person name="Arick M.A."/>
            <person name="Miller E.R."/>
            <person name="Hu G."/>
            <person name="Peterson D.G."/>
            <person name="Wendel J.F."/>
            <person name="Udall J.A."/>
        </authorList>
    </citation>
    <scope>NUCLEOTIDE SEQUENCE [LARGE SCALE GENOMIC DNA]</scope>
    <source>
        <strain evidence="7">JFW-Udall</strain>
        <tissue evidence="7">Leaf</tissue>
    </source>
</reference>
<evidence type="ECO:0000313" key="8">
    <source>
        <dbReference type="Proteomes" id="UP000701853"/>
    </source>
</evidence>
<dbReference type="InterPro" id="IPR003340">
    <property type="entry name" value="B3_DNA-bd"/>
</dbReference>
<dbReference type="AlphaFoldDB" id="A0A8J5Y0K3"/>
<keyword evidence="2" id="KW-0805">Transcription regulation</keyword>
<sequence>MAVFVKVLTKINLKRTSSLPDSCLQASPQSQRSHGEAKLQVKDDAGVLWNYRRKYIRSGIVPRLDDGWIQFVRFQQFRTGDVITLYKDDDTLTGPHYKIEVLKGHGDNVERKFKLK</sequence>
<dbReference type="GO" id="GO:0005634">
    <property type="term" value="C:nucleus"/>
    <property type="evidence" value="ECO:0007669"/>
    <property type="project" value="UniProtKB-SubCell"/>
</dbReference>
<dbReference type="InterPro" id="IPR015300">
    <property type="entry name" value="DNA-bd_pseudobarrel_sf"/>
</dbReference>
<name>A0A8J5Y0K3_9ROSI</name>